<reference evidence="7 8" key="1">
    <citation type="submission" date="2009-11" db="EMBL/GenBank/DDBJ databases">
        <title>Annotation of Allomyces macrogynus ATCC 38327.</title>
        <authorList>
            <consortium name="The Broad Institute Genome Sequencing Platform"/>
            <person name="Russ C."/>
            <person name="Cuomo C."/>
            <person name="Burger G."/>
            <person name="Gray M.W."/>
            <person name="Holland P.W.H."/>
            <person name="King N."/>
            <person name="Lang F.B.F."/>
            <person name="Roger A.J."/>
            <person name="Ruiz-Trillo I."/>
            <person name="Young S.K."/>
            <person name="Zeng Q."/>
            <person name="Gargeya S."/>
            <person name="Fitzgerald M."/>
            <person name="Haas B."/>
            <person name="Abouelleil A."/>
            <person name="Alvarado L."/>
            <person name="Arachchi H.M."/>
            <person name="Berlin A."/>
            <person name="Chapman S.B."/>
            <person name="Gearin G."/>
            <person name="Goldberg J."/>
            <person name="Griggs A."/>
            <person name="Gujja S."/>
            <person name="Hansen M."/>
            <person name="Heiman D."/>
            <person name="Howarth C."/>
            <person name="Larimer J."/>
            <person name="Lui A."/>
            <person name="MacDonald P.J.P."/>
            <person name="McCowen C."/>
            <person name="Montmayeur A."/>
            <person name="Murphy C."/>
            <person name="Neiman D."/>
            <person name="Pearson M."/>
            <person name="Priest M."/>
            <person name="Roberts A."/>
            <person name="Saif S."/>
            <person name="Shea T."/>
            <person name="Sisk P."/>
            <person name="Stolte C."/>
            <person name="Sykes S."/>
            <person name="Wortman J."/>
            <person name="Nusbaum C."/>
            <person name="Birren B."/>
        </authorList>
    </citation>
    <scope>NUCLEOTIDE SEQUENCE [LARGE SCALE GENOMIC DNA]</scope>
    <source>
        <strain evidence="7 8">ATCC 38327</strain>
    </source>
</reference>
<dbReference type="EMBL" id="GG745336">
    <property type="protein sequence ID" value="KNE60593.1"/>
    <property type="molecule type" value="Genomic_DNA"/>
</dbReference>
<keyword evidence="2 5" id="KW-0812">Transmembrane</keyword>
<dbReference type="Pfam" id="PF04588">
    <property type="entry name" value="HIG_1_N"/>
    <property type="match status" value="1"/>
</dbReference>
<keyword evidence="4 5" id="KW-0472">Membrane</keyword>
<reference evidence="8" key="2">
    <citation type="submission" date="2009-11" db="EMBL/GenBank/DDBJ databases">
        <title>The Genome Sequence of Allomyces macrogynus strain ATCC 38327.</title>
        <authorList>
            <consortium name="The Broad Institute Genome Sequencing Platform"/>
            <person name="Russ C."/>
            <person name="Cuomo C."/>
            <person name="Shea T."/>
            <person name="Young S.K."/>
            <person name="Zeng Q."/>
            <person name="Koehrsen M."/>
            <person name="Haas B."/>
            <person name="Borodovsky M."/>
            <person name="Guigo R."/>
            <person name="Alvarado L."/>
            <person name="Berlin A."/>
            <person name="Borenstein D."/>
            <person name="Chen Z."/>
            <person name="Engels R."/>
            <person name="Freedman E."/>
            <person name="Gellesch M."/>
            <person name="Goldberg J."/>
            <person name="Griggs A."/>
            <person name="Gujja S."/>
            <person name="Heiman D."/>
            <person name="Hepburn T."/>
            <person name="Howarth C."/>
            <person name="Jen D."/>
            <person name="Larson L."/>
            <person name="Lewis B."/>
            <person name="Mehta T."/>
            <person name="Park D."/>
            <person name="Pearson M."/>
            <person name="Roberts A."/>
            <person name="Saif S."/>
            <person name="Shenoy N."/>
            <person name="Sisk P."/>
            <person name="Stolte C."/>
            <person name="Sykes S."/>
            <person name="Walk T."/>
            <person name="White J."/>
            <person name="Yandava C."/>
            <person name="Burger G."/>
            <person name="Gray M.W."/>
            <person name="Holland P.W.H."/>
            <person name="King N."/>
            <person name="Lang F.B.F."/>
            <person name="Roger A.J."/>
            <person name="Ruiz-Trillo I."/>
            <person name="Lander E."/>
            <person name="Nusbaum C."/>
        </authorList>
    </citation>
    <scope>NUCLEOTIDE SEQUENCE [LARGE SCALE GENOMIC DNA]</scope>
    <source>
        <strain evidence="8">ATCC 38327</strain>
    </source>
</reference>
<organism evidence="7 8">
    <name type="scientific">Allomyces macrogynus (strain ATCC 38327)</name>
    <name type="common">Allomyces javanicus var. macrogynus</name>
    <dbReference type="NCBI Taxonomy" id="578462"/>
    <lineage>
        <taxon>Eukaryota</taxon>
        <taxon>Fungi</taxon>
        <taxon>Fungi incertae sedis</taxon>
        <taxon>Blastocladiomycota</taxon>
        <taxon>Blastocladiomycetes</taxon>
        <taxon>Blastocladiales</taxon>
        <taxon>Blastocladiaceae</taxon>
        <taxon>Allomyces</taxon>
    </lineage>
</organism>
<evidence type="ECO:0000259" key="6">
    <source>
        <dbReference type="PROSITE" id="PS51503"/>
    </source>
</evidence>
<evidence type="ECO:0000256" key="3">
    <source>
        <dbReference type="ARBA" id="ARBA00022989"/>
    </source>
</evidence>
<feature type="domain" description="HIG1" evidence="6">
    <location>
        <begin position="116"/>
        <end position="207"/>
    </location>
</feature>
<evidence type="ECO:0000256" key="5">
    <source>
        <dbReference type="SAM" id="Phobius"/>
    </source>
</evidence>
<dbReference type="PANTHER" id="PTHR28018:SF3">
    <property type="entry name" value="RESPIRATORY SUPERCOMPLEX FACTOR 2, MITOCHONDRIAL"/>
    <property type="match status" value="1"/>
</dbReference>
<dbReference type="InterPro" id="IPR040153">
    <property type="entry name" value="Rcf2"/>
</dbReference>
<accession>A0A0L0SDG3</accession>
<feature type="transmembrane region" description="Helical" evidence="5">
    <location>
        <begin position="179"/>
        <end position="198"/>
    </location>
</feature>
<protein>
    <recommendedName>
        <fullName evidence="6">HIG1 domain-containing protein</fullName>
    </recommendedName>
</protein>
<dbReference type="PANTHER" id="PTHR28018">
    <property type="entry name" value="RESPIRATORY SUPERCOMPLEX FACTOR 2, MITOCHONDRIAL"/>
    <property type="match status" value="1"/>
</dbReference>
<dbReference type="OrthoDB" id="1915122at2759"/>
<dbReference type="PROSITE" id="PS51503">
    <property type="entry name" value="HIG1"/>
    <property type="match status" value="1"/>
</dbReference>
<evidence type="ECO:0000313" key="8">
    <source>
        <dbReference type="Proteomes" id="UP000054350"/>
    </source>
</evidence>
<evidence type="ECO:0000256" key="1">
    <source>
        <dbReference type="ARBA" id="ARBA00004173"/>
    </source>
</evidence>
<dbReference type="Proteomes" id="UP000054350">
    <property type="component" value="Unassembled WGS sequence"/>
</dbReference>
<dbReference type="InterPro" id="IPR007667">
    <property type="entry name" value="Hypoxia_induced_domain"/>
</dbReference>
<comment type="subcellular location">
    <subcellularLocation>
        <location evidence="1">Mitochondrion</location>
    </subcellularLocation>
</comment>
<gene>
    <name evidence="7" type="ORF">AMAG_05974</name>
</gene>
<feature type="transmembrane region" description="Helical" evidence="5">
    <location>
        <begin position="144"/>
        <end position="163"/>
    </location>
</feature>
<dbReference type="GO" id="GO:0005739">
    <property type="term" value="C:mitochondrion"/>
    <property type="evidence" value="ECO:0007669"/>
    <property type="project" value="UniProtKB-SubCell"/>
</dbReference>
<name>A0A0L0SDG3_ALLM3</name>
<sequence length="242" mass="26056">MASPNTSSSPAVAATDAPVVPYVKLPSSAADEKRHADEFDAMVREWAFRGGVIGLAAGVGGVMLASRYSKHFNALTVPFKVFIVSSIATAGLIIEGERATFHSPASRFHYHHQLQEQAYAAEHQVEEEESPLARVRDWALERRYQLTLGIWVAAMGGSFFALYRNKNLGTGQKIVQARVYAQGAVLAALMATAGLSALGTKKPKSHHQPQAFLYPWEVEEQEKLKVAAATAKPAAAAPAKSA</sequence>
<keyword evidence="3 5" id="KW-1133">Transmembrane helix</keyword>
<proteinExistence type="predicted"/>
<dbReference type="STRING" id="578462.A0A0L0SDG3"/>
<dbReference type="AlphaFoldDB" id="A0A0L0SDG3"/>
<evidence type="ECO:0000256" key="2">
    <source>
        <dbReference type="ARBA" id="ARBA00022692"/>
    </source>
</evidence>
<evidence type="ECO:0000256" key="4">
    <source>
        <dbReference type="ARBA" id="ARBA00023136"/>
    </source>
</evidence>
<keyword evidence="8" id="KW-1185">Reference proteome</keyword>
<evidence type="ECO:0000313" key="7">
    <source>
        <dbReference type="EMBL" id="KNE60593.1"/>
    </source>
</evidence>
<dbReference type="GO" id="GO:0033617">
    <property type="term" value="P:mitochondrial respiratory chain complex IV assembly"/>
    <property type="evidence" value="ECO:0007669"/>
    <property type="project" value="TreeGrafter"/>
</dbReference>
<feature type="transmembrane region" description="Helical" evidence="5">
    <location>
        <begin position="46"/>
        <end position="65"/>
    </location>
</feature>
<dbReference type="VEuPathDB" id="FungiDB:AMAG_05974"/>
<dbReference type="eggNOG" id="ENOG502QT50">
    <property type="taxonomic scope" value="Eukaryota"/>
</dbReference>